<dbReference type="Proteomes" id="UP001217089">
    <property type="component" value="Unassembled WGS sequence"/>
</dbReference>
<dbReference type="PANTHER" id="PTHR46599:SF3">
    <property type="entry name" value="PIGGYBAC TRANSPOSABLE ELEMENT-DERIVED PROTEIN 4"/>
    <property type="match status" value="1"/>
</dbReference>
<organism evidence="2 3">
    <name type="scientific">Tegillarca granosa</name>
    <name type="common">Malaysian cockle</name>
    <name type="synonym">Anadara granosa</name>
    <dbReference type="NCBI Taxonomy" id="220873"/>
    <lineage>
        <taxon>Eukaryota</taxon>
        <taxon>Metazoa</taxon>
        <taxon>Spiralia</taxon>
        <taxon>Lophotrochozoa</taxon>
        <taxon>Mollusca</taxon>
        <taxon>Bivalvia</taxon>
        <taxon>Autobranchia</taxon>
        <taxon>Pteriomorphia</taxon>
        <taxon>Arcoida</taxon>
        <taxon>Arcoidea</taxon>
        <taxon>Arcidae</taxon>
        <taxon>Tegillarca</taxon>
    </lineage>
</organism>
<name>A0ABQ9F560_TEGGR</name>
<evidence type="ECO:0000313" key="3">
    <source>
        <dbReference type="Proteomes" id="UP001217089"/>
    </source>
</evidence>
<sequence length="149" mass="17047">MTEQVVLSLLNGYENQGHVVYTDNFYTSPNLCVMLQNKNIGSCGTVKSNRKYMPQQLNPNNLKLKKNDDPVFMRTDDLVACTWQDTKRVMLLSTVHNNLTMAKEVRSKNSETGKCIIEKPVMANDYNKFMADVDLLDQQLGTYCYPHKS</sequence>
<comment type="caution">
    <text evidence="2">The sequence shown here is derived from an EMBL/GenBank/DDBJ whole genome shotgun (WGS) entry which is preliminary data.</text>
</comment>
<evidence type="ECO:0000313" key="2">
    <source>
        <dbReference type="EMBL" id="KAJ8312518.1"/>
    </source>
</evidence>
<dbReference type="PANTHER" id="PTHR46599">
    <property type="entry name" value="PIGGYBAC TRANSPOSABLE ELEMENT-DERIVED PROTEIN 4"/>
    <property type="match status" value="1"/>
</dbReference>
<reference evidence="2 3" key="1">
    <citation type="submission" date="2022-12" db="EMBL/GenBank/DDBJ databases">
        <title>Chromosome-level genome of Tegillarca granosa.</title>
        <authorList>
            <person name="Kim J."/>
        </authorList>
    </citation>
    <scope>NUCLEOTIDE SEQUENCE [LARGE SCALE GENOMIC DNA]</scope>
    <source>
        <strain evidence="2">Teg-2019</strain>
        <tissue evidence="2">Adductor muscle</tissue>
    </source>
</reference>
<evidence type="ECO:0000259" key="1">
    <source>
        <dbReference type="Pfam" id="PF13843"/>
    </source>
</evidence>
<proteinExistence type="predicted"/>
<protein>
    <recommendedName>
        <fullName evidence="1">PiggyBac transposable element-derived protein domain-containing protein</fullName>
    </recommendedName>
</protein>
<dbReference type="EMBL" id="JARBDR010000440">
    <property type="protein sequence ID" value="KAJ8312518.1"/>
    <property type="molecule type" value="Genomic_DNA"/>
</dbReference>
<accession>A0ABQ9F560</accession>
<feature type="domain" description="PiggyBac transposable element-derived protein" evidence="1">
    <location>
        <begin position="2"/>
        <end position="143"/>
    </location>
</feature>
<dbReference type="Pfam" id="PF13843">
    <property type="entry name" value="DDE_Tnp_1_7"/>
    <property type="match status" value="1"/>
</dbReference>
<keyword evidence="3" id="KW-1185">Reference proteome</keyword>
<dbReference type="InterPro" id="IPR029526">
    <property type="entry name" value="PGBD"/>
</dbReference>
<gene>
    <name evidence="2" type="ORF">KUTeg_009891</name>
</gene>